<keyword evidence="5" id="KW-0812">Transmembrane</keyword>
<evidence type="ECO:0000313" key="13">
    <source>
        <dbReference type="EMBL" id="MCP1339969.1"/>
    </source>
</evidence>
<dbReference type="EMBL" id="JAMZDE010000007">
    <property type="protein sequence ID" value="MCP1339969.1"/>
    <property type="molecule type" value="Genomic_DNA"/>
</dbReference>
<keyword evidence="14" id="KW-1185">Reference proteome</keyword>
<dbReference type="InterPro" id="IPR036942">
    <property type="entry name" value="Beta-barrel_TonB_sf"/>
</dbReference>
<name>A0A9X2FYS9_9GAMM</name>
<organism evidence="13 14">
    <name type="scientific">Idiomarina rhizosphaerae</name>
    <dbReference type="NCBI Taxonomy" id="2961572"/>
    <lineage>
        <taxon>Bacteria</taxon>
        <taxon>Pseudomonadati</taxon>
        <taxon>Pseudomonadota</taxon>
        <taxon>Gammaproteobacteria</taxon>
        <taxon>Alteromonadales</taxon>
        <taxon>Idiomarinaceae</taxon>
        <taxon>Idiomarina</taxon>
    </lineage>
</organism>
<evidence type="ECO:0000256" key="7">
    <source>
        <dbReference type="ARBA" id="ARBA00023004"/>
    </source>
</evidence>
<comment type="caution">
    <text evidence="13">The sequence shown here is derived from an EMBL/GenBank/DDBJ whole genome shotgun (WGS) entry which is preliminary data.</text>
</comment>
<proteinExistence type="predicted"/>
<dbReference type="InterPro" id="IPR037066">
    <property type="entry name" value="Plug_dom_sf"/>
</dbReference>
<evidence type="ECO:0000256" key="6">
    <source>
        <dbReference type="ARBA" id="ARBA00022729"/>
    </source>
</evidence>
<dbReference type="InterPro" id="IPR039426">
    <property type="entry name" value="TonB-dep_rcpt-like"/>
</dbReference>
<dbReference type="PANTHER" id="PTHR32552:SF68">
    <property type="entry name" value="FERRICHROME OUTER MEMBRANE TRANSPORTER_PHAGE RECEPTOR"/>
    <property type="match status" value="1"/>
</dbReference>
<evidence type="ECO:0000256" key="3">
    <source>
        <dbReference type="ARBA" id="ARBA00022452"/>
    </source>
</evidence>
<dbReference type="InterPro" id="IPR010917">
    <property type="entry name" value="TonB_rcpt_CS"/>
</dbReference>
<evidence type="ECO:0000259" key="12">
    <source>
        <dbReference type="Pfam" id="PF00593"/>
    </source>
</evidence>
<keyword evidence="7" id="KW-0408">Iron</keyword>
<dbReference type="RefSeq" id="WP_253619843.1">
    <property type="nucleotide sequence ID" value="NZ_JAMZDE010000007.1"/>
</dbReference>
<dbReference type="GO" id="GO:0009279">
    <property type="term" value="C:cell outer membrane"/>
    <property type="evidence" value="ECO:0007669"/>
    <property type="project" value="UniProtKB-SubCell"/>
</dbReference>
<dbReference type="PROSITE" id="PS01156">
    <property type="entry name" value="TONB_DEPENDENT_REC_2"/>
    <property type="match status" value="1"/>
</dbReference>
<evidence type="ECO:0000256" key="1">
    <source>
        <dbReference type="ARBA" id="ARBA00004571"/>
    </source>
</evidence>
<keyword evidence="6" id="KW-0732">Signal</keyword>
<dbReference type="InterPro" id="IPR000531">
    <property type="entry name" value="Beta-barrel_TonB"/>
</dbReference>
<keyword evidence="11" id="KW-0998">Cell outer membrane</keyword>
<keyword evidence="4" id="KW-0410">Iron transport</keyword>
<comment type="subcellular location">
    <subcellularLocation>
        <location evidence="1">Cell outer membrane</location>
        <topology evidence="1">Multi-pass membrane protein</topology>
    </subcellularLocation>
</comment>
<dbReference type="SUPFAM" id="SSF56935">
    <property type="entry name" value="Porins"/>
    <property type="match status" value="1"/>
</dbReference>
<evidence type="ECO:0000313" key="14">
    <source>
        <dbReference type="Proteomes" id="UP001139474"/>
    </source>
</evidence>
<sequence length="774" mass="85757">MKKWWWLGLLPLTAVAQEKPMEVIEVIGRDDGSVVLPSEESTEGLFGLAESLQEIPRAATAISASLMEEAAINDLHDIARFAPNSFAAAGFGNPSLPTIRGQLGELFEAGMRRQAGNNGLGIPMSFNAIEGIAVVKGAPPVMLGTTQRVGGFVNLQPKTARLSESNSTLKAQFGEWEQYRLQLDHNWVLKDNEQGLRVSAEYVDEDSFYDFHQHRSNDLLLAYKFVPNDDTQLDISLEYYDVDWTDNAGINRPTQNLIDHNLYITGQGVQPNGSRVPGAGAVVSPTGEVRIDRSTTLTDPLDTNTAETTLLHAKLQHWLNDDIVLVNRTYYQYLTREGINQNSFVEIIDGAHTFENRTELHINKKTVVGVNLRINDVLGYSQFSTEADNPSDLTGPLSNRRIPLTNEQKARLIELRPDLWVSPGSQYDIDGDGTGDFITSDTTDSKSYQWGIFVQHELDITDKWRVTGGVRADYYDVDAKDPIPPQGVQAASDTYSDWLTAVSLSTQYNWTPDLTFYATAYESDSTSNAMAGGTVLNAAGEIDSQNFATENSLYELGVKYAPSDARWYADAVVFDQKRSLRNRDGSNSGIRTEGFETQWHFSSAAGTHEAGYWLTLAASYIDAYYDNSTASQGTGQVADVFDDSRPDIIEGTGVGSPNFTAFPASNQQLQGIPEVQASAVAGWRITPEWSVGGDLSYTKHYPLDYLQTVFIRDQHTLNLNARYRFSEQLSARIDVFNATDQDNWSPVFEGGYFGATLAFPSQPRHARLSVDYKF</sequence>
<dbReference type="PANTHER" id="PTHR32552">
    <property type="entry name" value="FERRICHROME IRON RECEPTOR-RELATED"/>
    <property type="match status" value="1"/>
</dbReference>
<keyword evidence="9" id="KW-0798">TonB box</keyword>
<keyword evidence="13" id="KW-0675">Receptor</keyword>
<dbReference type="AlphaFoldDB" id="A0A9X2FYS9"/>
<evidence type="ECO:0000256" key="5">
    <source>
        <dbReference type="ARBA" id="ARBA00022692"/>
    </source>
</evidence>
<keyword evidence="8" id="KW-0406">Ion transport</keyword>
<evidence type="ECO:0000256" key="9">
    <source>
        <dbReference type="ARBA" id="ARBA00023077"/>
    </source>
</evidence>
<accession>A0A9X2FYS9</accession>
<reference evidence="13" key="1">
    <citation type="submission" date="2022-06" db="EMBL/GenBank/DDBJ databases">
        <title>Idiomarina rhizosphaerae M1R2S28.</title>
        <authorList>
            <person name="Sun J.-Q."/>
            <person name="Li L.-F."/>
        </authorList>
    </citation>
    <scope>NUCLEOTIDE SEQUENCE</scope>
    <source>
        <strain evidence="13">M1R2S28</strain>
    </source>
</reference>
<keyword evidence="2" id="KW-0813">Transport</keyword>
<evidence type="ECO:0000256" key="8">
    <source>
        <dbReference type="ARBA" id="ARBA00023065"/>
    </source>
</evidence>
<dbReference type="Pfam" id="PF00593">
    <property type="entry name" value="TonB_dep_Rec_b-barrel"/>
    <property type="match status" value="1"/>
</dbReference>
<protein>
    <submittedName>
        <fullName evidence="13">TonB-dependent receptor</fullName>
    </submittedName>
</protein>
<evidence type="ECO:0000256" key="2">
    <source>
        <dbReference type="ARBA" id="ARBA00022448"/>
    </source>
</evidence>
<evidence type="ECO:0000256" key="10">
    <source>
        <dbReference type="ARBA" id="ARBA00023136"/>
    </source>
</evidence>
<dbReference type="GO" id="GO:0015344">
    <property type="term" value="F:siderophore uptake transmembrane transporter activity"/>
    <property type="evidence" value="ECO:0007669"/>
    <property type="project" value="TreeGrafter"/>
</dbReference>
<dbReference type="Proteomes" id="UP001139474">
    <property type="component" value="Unassembled WGS sequence"/>
</dbReference>
<feature type="domain" description="TonB-dependent receptor-like beta-barrel" evidence="12">
    <location>
        <begin position="244"/>
        <end position="737"/>
    </location>
</feature>
<dbReference type="Gene3D" id="2.170.130.10">
    <property type="entry name" value="TonB-dependent receptor, plug domain"/>
    <property type="match status" value="1"/>
</dbReference>
<evidence type="ECO:0000256" key="4">
    <source>
        <dbReference type="ARBA" id="ARBA00022496"/>
    </source>
</evidence>
<evidence type="ECO:0000256" key="11">
    <source>
        <dbReference type="ARBA" id="ARBA00023237"/>
    </source>
</evidence>
<dbReference type="Gene3D" id="2.40.170.20">
    <property type="entry name" value="TonB-dependent receptor, beta-barrel domain"/>
    <property type="match status" value="1"/>
</dbReference>
<keyword evidence="3" id="KW-1134">Transmembrane beta strand</keyword>
<gene>
    <name evidence="13" type="ORF">NJR55_10255</name>
</gene>
<keyword evidence="10" id="KW-0472">Membrane</keyword>